<dbReference type="Pfam" id="PF14317">
    <property type="entry name" value="YcxB"/>
    <property type="match status" value="1"/>
</dbReference>
<keyword evidence="3" id="KW-1185">Reference proteome</keyword>
<name>A0A6V6YQ84_9FLAO</name>
<dbReference type="InterPro" id="IPR025588">
    <property type="entry name" value="YcxB-like_C"/>
</dbReference>
<evidence type="ECO:0000259" key="1">
    <source>
        <dbReference type="Pfam" id="PF14317"/>
    </source>
</evidence>
<comment type="caution">
    <text evidence="2">The sequence shown here is derived from an EMBL/GenBank/DDBJ whole genome shotgun (WGS) entry which is preliminary data.</text>
</comment>
<dbReference type="EMBL" id="CAIJDP010000057">
    <property type="protein sequence ID" value="CAD0001615.1"/>
    <property type="molecule type" value="Genomic_DNA"/>
</dbReference>
<dbReference type="AlphaFoldDB" id="A0A6V6YQ84"/>
<reference evidence="2 3" key="1">
    <citation type="submission" date="2020-06" db="EMBL/GenBank/DDBJ databases">
        <authorList>
            <person name="Criscuolo A."/>
        </authorList>
    </citation>
    <scope>NUCLEOTIDE SEQUENCE [LARGE SCALE GENOMIC DNA]</scope>
    <source>
        <strain evidence="3">CIP 111411</strain>
    </source>
</reference>
<gene>
    <name evidence="2" type="ORF">FLAT13_00686</name>
</gene>
<dbReference type="Proteomes" id="UP000530060">
    <property type="component" value="Unassembled WGS sequence"/>
</dbReference>
<sequence>MGEISESTIDINNFIKVFELKDLYLLYLSKGQTLFFPKRIFETPEDENWFRNEVFLKIKNR</sequence>
<feature type="domain" description="YcxB-like C-terminal" evidence="1">
    <location>
        <begin position="3"/>
        <end position="52"/>
    </location>
</feature>
<protein>
    <recommendedName>
        <fullName evidence="1">YcxB-like C-terminal domain-containing protein</fullName>
    </recommendedName>
</protein>
<proteinExistence type="predicted"/>
<accession>A0A6V6YQ84</accession>
<evidence type="ECO:0000313" key="3">
    <source>
        <dbReference type="Proteomes" id="UP000530060"/>
    </source>
</evidence>
<evidence type="ECO:0000313" key="2">
    <source>
        <dbReference type="EMBL" id="CAD0001615.1"/>
    </source>
</evidence>
<organism evidence="2 3">
    <name type="scientific">Flavobacterium salmonis</name>
    <dbReference type="NCBI Taxonomy" id="2654844"/>
    <lineage>
        <taxon>Bacteria</taxon>
        <taxon>Pseudomonadati</taxon>
        <taxon>Bacteroidota</taxon>
        <taxon>Flavobacteriia</taxon>
        <taxon>Flavobacteriales</taxon>
        <taxon>Flavobacteriaceae</taxon>
        <taxon>Flavobacterium</taxon>
    </lineage>
</organism>